<dbReference type="SUPFAM" id="SSF103481">
    <property type="entry name" value="Multidrug resistance efflux transporter EmrE"/>
    <property type="match status" value="2"/>
</dbReference>
<evidence type="ECO:0000256" key="6">
    <source>
        <dbReference type="SAM" id="MobiDB-lite"/>
    </source>
</evidence>
<feature type="transmembrane region" description="Helical" evidence="7">
    <location>
        <begin position="222"/>
        <end position="242"/>
    </location>
</feature>
<dbReference type="RefSeq" id="WP_348786582.1">
    <property type="nucleotide sequence ID" value="NZ_CP157390.1"/>
</dbReference>
<reference evidence="9" key="1">
    <citation type="submission" date="2024-05" db="EMBL/GenBank/DDBJ databases">
        <title>The Natural Products Discovery Center: Release of the First 8490 Sequenced Strains for Exploring Actinobacteria Biosynthetic Diversity.</title>
        <authorList>
            <person name="Kalkreuter E."/>
            <person name="Kautsar S.A."/>
            <person name="Yang D."/>
            <person name="Bader C.D."/>
            <person name="Teijaro C.N."/>
            <person name="Fluegel L."/>
            <person name="Davis C.M."/>
            <person name="Simpson J.R."/>
            <person name="Lauterbach L."/>
            <person name="Steele A.D."/>
            <person name="Gui C."/>
            <person name="Meng S."/>
            <person name="Li G."/>
            <person name="Viehrig K."/>
            <person name="Ye F."/>
            <person name="Su P."/>
            <person name="Kiefer A.F."/>
            <person name="Nichols A."/>
            <person name="Cepeda A.J."/>
            <person name="Yan W."/>
            <person name="Fan B."/>
            <person name="Jiang Y."/>
            <person name="Adhikari A."/>
            <person name="Zheng C.-J."/>
            <person name="Schuster L."/>
            <person name="Cowan T.M."/>
            <person name="Smanski M.J."/>
            <person name="Chevrette M.G."/>
            <person name="de Carvalho L.P.S."/>
            <person name="Shen B."/>
        </authorList>
    </citation>
    <scope>NUCLEOTIDE SEQUENCE</scope>
    <source>
        <strain evidence="9">NPDC080035</strain>
    </source>
</reference>
<feature type="domain" description="EamA" evidence="8">
    <location>
        <begin position="154"/>
        <end position="296"/>
    </location>
</feature>
<name>A0AAU7G5X1_9MICO</name>
<feature type="transmembrane region" description="Helical" evidence="7">
    <location>
        <begin position="280"/>
        <end position="298"/>
    </location>
</feature>
<dbReference type="PANTHER" id="PTHR32322">
    <property type="entry name" value="INNER MEMBRANE TRANSPORTER"/>
    <property type="match status" value="1"/>
</dbReference>
<feature type="transmembrane region" description="Helical" evidence="7">
    <location>
        <begin position="185"/>
        <end position="210"/>
    </location>
</feature>
<dbReference type="EMBL" id="CP157390">
    <property type="protein sequence ID" value="XBM46597.1"/>
    <property type="molecule type" value="Genomic_DNA"/>
</dbReference>
<comment type="subcellular location">
    <subcellularLocation>
        <location evidence="1">Membrane</location>
        <topology evidence="1">Multi-pass membrane protein</topology>
    </subcellularLocation>
</comment>
<feature type="transmembrane region" description="Helical" evidence="7">
    <location>
        <begin position="72"/>
        <end position="90"/>
    </location>
</feature>
<feature type="region of interest" description="Disordered" evidence="6">
    <location>
        <begin position="304"/>
        <end position="335"/>
    </location>
</feature>
<evidence type="ECO:0000256" key="7">
    <source>
        <dbReference type="SAM" id="Phobius"/>
    </source>
</evidence>
<accession>A0AAU7G5X1</accession>
<feature type="transmembrane region" description="Helical" evidence="7">
    <location>
        <begin position="35"/>
        <end position="60"/>
    </location>
</feature>
<feature type="transmembrane region" description="Helical" evidence="7">
    <location>
        <begin position="153"/>
        <end position="173"/>
    </location>
</feature>
<keyword evidence="5 7" id="KW-0472">Membrane</keyword>
<feature type="transmembrane region" description="Helical" evidence="7">
    <location>
        <begin position="254"/>
        <end position="274"/>
    </location>
</feature>
<dbReference type="GO" id="GO:0016020">
    <property type="term" value="C:membrane"/>
    <property type="evidence" value="ECO:0007669"/>
    <property type="project" value="UniProtKB-SubCell"/>
</dbReference>
<feature type="transmembrane region" description="Helical" evidence="7">
    <location>
        <begin position="127"/>
        <end position="147"/>
    </location>
</feature>
<evidence type="ECO:0000256" key="5">
    <source>
        <dbReference type="ARBA" id="ARBA00023136"/>
    </source>
</evidence>
<dbReference type="InterPro" id="IPR050638">
    <property type="entry name" value="AA-Vitamin_Transporters"/>
</dbReference>
<protein>
    <submittedName>
        <fullName evidence="9">DMT family transporter</fullName>
    </submittedName>
</protein>
<evidence type="ECO:0000259" key="8">
    <source>
        <dbReference type="Pfam" id="PF00892"/>
    </source>
</evidence>
<feature type="transmembrane region" description="Helical" evidence="7">
    <location>
        <begin position="96"/>
        <end position="118"/>
    </location>
</feature>
<feature type="domain" description="EamA" evidence="8">
    <location>
        <begin position="9"/>
        <end position="143"/>
    </location>
</feature>
<evidence type="ECO:0000256" key="4">
    <source>
        <dbReference type="ARBA" id="ARBA00022989"/>
    </source>
</evidence>
<evidence type="ECO:0000256" key="1">
    <source>
        <dbReference type="ARBA" id="ARBA00004141"/>
    </source>
</evidence>
<evidence type="ECO:0000256" key="2">
    <source>
        <dbReference type="ARBA" id="ARBA00007362"/>
    </source>
</evidence>
<dbReference type="Gene3D" id="1.10.3730.20">
    <property type="match status" value="1"/>
</dbReference>
<keyword evidence="3 7" id="KW-0812">Transmembrane</keyword>
<organism evidence="9">
    <name type="scientific">Leifsonia sp. NPDC080035</name>
    <dbReference type="NCBI Taxonomy" id="3143936"/>
    <lineage>
        <taxon>Bacteria</taxon>
        <taxon>Bacillati</taxon>
        <taxon>Actinomycetota</taxon>
        <taxon>Actinomycetes</taxon>
        <taxon>Micrococcales</taxon>
        <taxon>Microbacteriaceae</taxon>
        <taxon>Leifsonia</taxon>
    </lineage>
</organism>
<dbReference type="PANTHER" id="PTHR32322:SF2">
    <property type="entry name" value="EAMA DOMAIN-CONTAINING PROTEIN"/>
    <property type="match status" value="1"/>
</dbReference>
<comment type="similarity">
    <text evidence="2">Belongs to the EamA transporter family.</text>
</comment>
<dbReference type="InterPro" id="IPR000620">
    <property type="entry name" value="EamA_dom"/>
</dbReference>
<evidence type="ECO:0000313" key="9">
    <source>
        <dbReference type="EMBL" id="XBM46597.1"/>
    </source>
</evidence>
<sequence length="335" mass="34240">MRRSSLTVGFLVAVLAAATFGMSGAFVKPLLESGWSPVAAVTVRALTGGVVLLPVALFAVRGRWAAVWRGRWRILGMALIGVAGTQVLYFAAIQRIAVSTAILVEYLAPILLVVFVWARSRRAPKPVVLVGSVVAVVGLVLVVSPSGAQAFDAIGLALAIAAMVGCAIFYVIAARPSDGLPPVALACGGLLIGGLALAAVGATGLLPFTVSFTDVPLLGSAVPWWVPVLVVGVFATAMAYASSITATEILGSRLASFTGLLEVVAATLYAWLLLGESLQPLQLLGGVLILGGIAFVRAEKTEPALTEPEMTPDGRSERADPAVASDTGTGGRSAG</sequence>
<keyword evidence="4 7" id="KW-1133">Transmembrane helix</keyword>
<proteinExistence type="inferred from homology"/>
<dbReference type="InterPro" id="IPR037185">
    <property type="entry name" value="EmrE-like"/>
</dbReference>
<dbReference type="Pfam" id="PF00892">
    <property type="entry name" value="EamA"/>
    <property type="match status" value="2"/>
</dbReference>
<evidence type="ECO:0000256" key="3">
    <source>
        <dbReference type="ARBA" id="ARBA00022692"/>
    </source>
</evidence>
<dbReference type="AlphaFoldDB" id="A0AAU7G5X1"/>
<gene>
    <name evidence="9" type="ORF">AAME72_10865</name>
</gene>